<evidence type="ECO:0000313" key="2">
    <source>
        <dbReference type="EMBL" id="QRG68600.1"/>
    </source>
</evidence>
<feature type="region of interest" description="Disordered" evidence="1">
    <location>
        <begin position="120"/>
        <end position="153"/>
    </location>
</feature>
<protein>
    <submittedName>
        <fullName evidence="2">Uncharacterized protein</fullName>
    </submittedName>
</protein>
<sequence>MSKLEKYLTKAQEPVQRQTGSVTIDGDAWKVRELTFSESRQAFKLAEDGNGRFDTFRYNDIRIVKSTEHDFPWNNIELLKAYKAKDKYDLPVKLFEHNQAGYQALLDKVNEVNAKVKTEQEVVEDLKNSSEPTENPVTSVGHSSTDEDAQQTS</sequence>
<evidence type="ECO:0000313" key="3">
    <source>
        <dbReference type="Proteomes" id="UP000596248"/>
    </source>
</evidence>
<gene>
    <name evidence="2" type="ORF">JNE38_05460</name>
</gene>
<feature type="compositionally biased region" description="Polar residues" evidence="1">
    <location>
        <begin position="129"/>
        <end position="143"/>
    </location>
</feature>
<organism evidence="2 3">
    <name type="scientific">Brevibacillus choshinensis</name>
    <dbReference type="NCBI Taxonomy" id="54911"/>
    <lineage>
        <taxon>Bacteria</taxon>
        <taxon>Bacillati</taxon>
        <taxon>Bacillota</taxon>
        <taxon>Bacilli</taxon>
        <taxon>Bacillales</taxon>
        <taxon>Paenibacillaceae</taxon>
        <taxon>Brevibacillus</taxon>
    </lineage>
</organism>
<dbReference type="Gene3D" id="3.30.2220.30">
    <property type="match status" value="1"/>
</dbReference>
<dbReference type="Proteomes" id="UP000596248">
    <property type="component" value="Chromosome"/>
</dbReference>
<accession>A0ABX7FS90</accession>
<name>A0ABX7FS90_BRECH</name>
<dbReference type="InterPro" id="IPR038559">
    <property type="entry name" value="XkdN-like_sf"/>
</dbReference>
<dbReference type="RefSeq" id="WP_203355599.1">
    <property type="nucleotide sequence ID" value="NZ_CP069127.1"/>
</dbReference>
<proteinExistence type="predicted"/>
<dbReference type="EMBL" id="CP069127">
    <property type="protein sequence ID" value="QRG68600.1"/>
    <property type="molecule type" value="Genomic_DNA"/>
</dbReference>
<evidence type="ECO:0000256" key="1">
    <source>
        <dbReference type="SAM" id="MobiDB-lite"/>
    </source>
</evidence>
<reference evidence="2 3" key="1">
    <citation type="submission" date="2021-01" db="EMBL/GenBank/DDBJ databases">
        <title>Identification of strong promoters based on the transcriptome of Brevibacillus choshinensis.</title>
        <authorList>
            <person name="Yao D."/>
            <person name="Zhang K."/>
            <person name="Wu J."/>
        </authorList>
    </citation>
    <scope>NUCLEOTIDE SEQUENCE [LARGE SCALE GENOMIC DNA]</scope>
    <source>
        <strain evidence="2 3">HPD31-SP3</strain>
    </source>
</reference>
<keyword evidence="3" id="KW-1185">Reference proteome</keyword>